<evidence type="ECO:0000256" key="1">
    <source>
        <dbReference type="SAM" id="SignalP"/>
    </source>
</evidence>
<dbReference type="EMBL" id="JBHEZZ010000015">
    <property type="protein sequence ID" value="MFC1404550.1"/>
    <property type="molecule type" value="Genomic_DNA"/>
</dbReference>
<feature type="signal peptide" evidence="1">
    <location>
        <begin position="1"/>
        <end position="32"/>
    </location>
</feature>
<feature type="domain" description="Ricin B lectin" evidence="2">
    <location>
        <begin position="611"/>
        <end position="736"/>
    </location>
</feature>
<dbReference type="RefSeq" id="WP_037595147.1">
    <property type="nucleotide sequence ID" value="NZ_JBHEZZ010000015.1"/>
</dbReference>
<dbReference type="InterPro" id="IPR035992">
    <property type="entry name" value="Ricin_B-like_lectins"/>
</dbReference>
<dbReference type="CDD" id="cd23418">
    <property type="entry name" value="beta-trefoil_Ricin_XLN-like"/>
    <property type="match status" value="1"/>
</dbReference>
<dbReference type="Gene3D" id="2.120.10.10">
    <property type="match status" value="1"/>
</dbReference>
<dbReference type="SUPFAM" id="SSF50939">
    <property type="entry name" value="Sialidases"/>
    <property type="match status" value="1"/>
</dbReference>
<dbReference type="SUPFAM" id="SSF50370">
    <property type="entry name" value="Ricin B-like lectins"/>
    <property type="match status" value="2"/>
</dbReference>
<accession>A0ABV6USV8</accession>
<sequence length="736" mass="76339">MVQNLIRKAVAAATAFCIGVVFAIASATSASAYQPVSSNLYVATNSAACNKSPCVLYPKSAQLPDGRLVSAFEDSETAPVGQTIPINASDDDGTTWTKLSDVKAPAYLSSDSKYAAYTSNWTNPYLYVLPQAVGSLSAGTLMLASIVSGDDQYYEEQKAANSAWTPSGDGDRQNVALALYDSTDNGVTWNIVNIIAAGGWQGGSAGDLGRVSTANTYAQADAVWEPYLMAHNGQLIAYYSDEDDYTGYNATTGALTIDPDNATATDSGGQVLMHRTWDGVSADAWSSPVVDVPGSTVTMSSTKTEIGGGRPGMETIVPTTDGKWLLTYEYWGGGTNVRYRISSDPLKFFSATDAAITALPVPSGGNTLATGGSPVLEAMPDGRIVYNAAGSGDVWVNESGASTGTWKEYKTPMAAGYSRDLQYVQGTGRILILQAAWSGGSVGPVHYAEVDLGHSDGTYDTLVNRLTGQVLSPTAGKTQDASLTGNVADLITRAADATDASQRWHLTAKGSSVTLLNKAGGRAVAIWTGTATAGQQLAQWVDDGASDKQWNMVAQSDGYYKIQSVLNTSMYMTGATAGGAVTLGTLIDTSSSAAAGYSQEWQVVADATTTGVADTLVGSASGRCLDVPNGALGVQVQIYDCSGNANQEITPTAAGELRVSGSCLAANGDGTTAGTKVILWTCNGKTSQQWSTTLNGSIVNRSNGLAIDVTGAATANGSPVELWTPLGSTNQIWSRG</sequence>
<reference evidence="3 4" key="1">
    <citation type="submission" date="2024-09" db="EMBL/GenBank/DDBJ databases">
        <authorList>
            <person name="Lee S.D."/>
        </authorList>
    </citation>
    <scope>NUCLEOTIDE SEQUENCE [LARGE SCALE GENOMIC DNA]</scope>
    <source>
        <strain evidence="3 4">N1-5</strain>
    </source>
</reference>
<dbReference type="SMART" id="SM00458">
    <property type="entry name" value="RICIN"/>
    <property type="match status" value="1"/>
</dbReference>
<comment type="caution">
    <text evidence="3">The sequence shown here is derived from an EMBL/GenBank/DDBJ whole genome shotgun (WGS) entry which is preliminary data.</text>
</comment>
<dbReference type="Gene3D" id="2.80.10.50">
    <property type="match status" value="3"/>
</dbReference>
<keyword evidence="1" id="KW-0732">Signal</keyword>
<dbReference type="CDD" id="cd00161">
    <property type="entry name" value="beta-trefoil_Ricin-like"/>
    <property type="match status" value="1"/>
</dbReference>
<evidence type="ECO:0000313" key="4">
    <source>
        <dbReference type="Proteomes" id="UP001592528"/>
    </source>
</evidence>
<evidence type="ECO:0000259" key="2">
    <source>
        <dbReference type="SMART" id="SM00458"/>
    </source>
</evidence>
<evidence type="ECO:0000313" key="3">
    <source>
        <dbReference type="EMBL" id="MFC1404550.1"/>
    </source>
</evidence>
<name>A0ABV6USV8_9ACTN</name>
<protein>
    <submittedName>
        <fullName evidence="3">RICIN domain-containing protein</fullName>
    </submittedName>
</protein>
<keyword evidence="4" id="KW-1185">Reference proteome</keyword>
<dbReference type="PANTHER" id="PTHR38792">
    <property type="entry name" value="BNR/ASP-BOX REPEAT DOMAIN PROTEIN (AFU_ORTHOLOGUE AFUA_7G06430)-RELATED"/>
    <property type="match status" value="1"/>
</dbReference>
<gene>
    <name evidence="3" type="ORF">ACEZDJ_24945</name>
</gene>
<dbReference type="InterPro" id="IPR036278">
    <property type="entry name" value="Sialidase_sf"/>
</dbReference>
<dbReference type="Pfam" id="PF14200">
    <property type="entry name" value="RicinB_lectin_2"/>
    <property type="match status" value="1"/>
</dbReference>
<dbReference type="Pfam" id="PF00652">
    <property type="entry name" value="Ricin_B_lectin"/>
    <property type="match status" value="1"/>
</dbReference>
<dbReference type="PANTHER" id="PTHR38792:SF3">
    <property type="entry name" value="BNR_ASP-BOX REPEAT DOMAIN PROTEIN (AFU_ORTHOLOGUE AFUA_7G06430)-RELATED"/>
    <property type="match status" value="1"/>
</dbReference>
<dbReference type="PROSITE" id="PS50231">
    <property type="entry name" value="RICIN_B_LECTIN"/>
    <property type="match status" value="2"/>
</dbReference>
<feature type="chain" id="PRO_5045101343" evidence="1">
    <location>
        <begin position="33"/>
        <end position="736"/>
    </location>
</feature>
<dbReference type="InterPro" id="IPR000772">
    <property type="entry name" value="Ricin_B_lectin"/>
</dbReference>
<proteinExistence type="predicted"/>
<dbReference type="Proteomes" id="UP001592528">
    <property type="component" value="Unassembled WGS sequence"/>
</dbReference>
<organism evidence="3 4">
    <name type="scientific">Streptacidiphilus cavernicola</name>
    <dbReference type="NCBI Taxonomy" id="3342716"/>
    <lineage>
        <taxon>Bacteria</taxon>
        <taxon>Bacillati</taxon>
        <taxon>Actinomycetota</taxon>
        <taxon>Actinomycetes</taxon>
        <taxon>Kitasatosporales</taxon>
        <taxon>Streptomycetaceae</taxon>
        <taxon>Streptacidiphilus</taxon>
    </lineage>
</organism>